<proteinExistence type="inferred from homology"/>
<sequence>MVEVGLLAEVECHVLLCTNTASDEASLQYENLADIMNKVEYWAHLLYPKMKFDDFIARVETLGDRRMLKTYIEKMRLGMPLTDDDFTGTSKMDAEPLREHNDDMDSERDDRVILR</sequence>
<dbReference type="Proteomes" id="UP000036681">
    <property type="component" value="Unplaced"/>
</dbReference>
<evidence type="ECO:0000313" key="9">
    <source>
        <dbReference type="Proteomes" id="UP000036681"/>
    </source>
</evidence>
<dbReference type="GO" id="GO:0031297">
    <property type="term" value="P:replication fork processing"/>
    <property type="evidence" value="ECO:0007669"/>
    <property type="project" value="UniProtKB-UniRule"/>
</dbReference>
<organism evidence="9 10">
    <name type="scientific">Ascaris lumbricoides</name>
    <name type="common">Giant roundworm</name>
    <dbReference type="NCBI Taxonomy" id="6252"/>
    <lineage>
        <taxon>Eukaryota</taxon>
        <taxon>Metazoa</taxon>
        <taxon>Ecdysozoa</taxon>
        <taxon>Nematoda</taxon>
        <taxon>Chromadorea</taxon>
        <taxon>Rhabditida</taxon>
        <taxon>Spirurina</taxon>
        <taxon>Ascaridomorpha</taxon>
        <taxon>Ascaridoidea</taxon>
        <taxon>Ascarididae</taxon>
        <taxon>Ascaris</taxon>
    </lineage>
</organism>
<evidence type="ECO:0000313" key="10">
    <source>
        <dbReference type="WBParaSite" id="ALUE_0002278801-mRNA-1"/>
    </source>
</evidence>
<dbReference type="GO" id="GO:0031298">
    <property type="term" value="C:replication fork protection complex"/>
    <property type="evidence" value="ECO:0007669"/>
    <property type="project" value="TreeGrafter"/>
</dbReference>
<dbReference type="Pfam" id="PF07962">
    <property type="entry name" value="Swi3"/>
    <property type="match status" value="1"/>
</dbReference>
<comment type="function">
    <text evidence="6">Plays an important role in the control of DNA replication and the maintenance of replication fork stability.</text>
</comment>
<evidence type="ECO:0000256" key="6">
    <source>
        <dbReference type="RuleBase" id="RU366049"/>
    </source>
</evidence>
<reference evidence="10" key="1">
    <citation type="submission" date="2017-02" db="UniProtKB">
        <authorList>
            <consortium name="WormBaseParasite"/>
        </authorList>
    </citation>
    <scope>IDENTIFICATION</scope>
</reference>
<feature type="domain" description="Chromosome segregation in meiosis protein 3" evidence="8">
    <location>
        <begin position="28"/>
        <end position="79"/>
    </location>
</feature>
<protein>
    <recommendedName>
        <fullName evidence="6">TIMELESS-interacting protein</fullName>
    </recommendedName>
</protein>
<dbReference type="InterPro" id="IPR012923">
    <property type="entry name" value="Csm3"/>
</dbReference>
<evidence type="ECO:0000256" key="7">
    <source>
        <dbReference type="SAM" id="MobiDB-lite"/>
    </source>
</evidence>
<name>A0A0M3IVL0_ASCLU</name>
<comment type="similarity">
    <text evidence="2 6">Belongs to the CSM3 family.</text>
</comment>
<dbReference type="WBParaSite" id="ALUE_0002278801-mRNA-1">
    <property type="protein sequence ID" value="ALUE_0002278801-mRNA-1"/>
    <property type="gene ID" value="ALUE_0002278801"/>
</dbReference>
<evidence type="ECO:0000256" key="5">
    <source>
        <dbReference type="ARBA" id="ARBA00023306"/>
    </source>
</evidence>
<keyword evidence="4 6" id="KW-0539">Nucleus</keyword>
<accession>A0A0M3IVL0</accession>
<feature type="compositionally biased region" description="Basic and acidic residues" evidence="7">
    <location>
        <begin position="92"/>
        <end position="115"/>
    </location>
</feature>
<dbReference type="InterPro" id="IPR040038">
    <property type="entry name" value="TIPIN/Csm3/Swi3"/>
</dbReference>
<dbReference type="GO" id="GO:0043111">
    <property type="term" value="P:replication fork arrest"/>
    <property type="evidence" value="ECO:0007669"/>
    <property type="project" value="TreeGrafter"/>
</dbReference>
<keyword evidence="3 6" id="KW-0227">DNA damage</keyword>
<evidence type="ECO:0000256" key="2">
    <source>
        <dbReference type="ARBA" id="ARBA00006075"/>
    </source>
</evidence>
<dbReference type="AlphaFoldDB" id="A0A0M3IVL0"/>
<dbReference type="GO" id="GO:0003677">
    <property type="term" value="F:DNA binding"/>
    <property type="evidence" value="ECO:0007669"/>
    <property type="project" value="TreeGrafter"/>
</dbReference>
<dbReference type="PANTHER" id="PTHR13220:SF11">
    <property type="entry name" value="TIMELESS-INTERACTING PROTEIN"/>
    <property type="match status" value="1"/>
</dbReference>
<keyword evidence="5 6" id="KW-0131">Cell cycle</keyword>
<feature type="region of interest" description="Disordered" evidence="7">
    <location>
        <begin position="82"/>
        <end position="115"/>
    </location>
</feature>
<dbReference type="GO" id="GO:0006974">
    <property type="term" value="P:DNA damage response"/>
    <property type="evidence" value="ECO:0007669"/>
    <property type="project" value="UniProtKB-KW"/>
</dbReference>
<evidence type="ECO:0000256" key="1">
    <source>
        <dbReference type="ARBA" id="ARBA00004123"/>
    </source>
</evidence>
<evidence type="ECO:0000259" key="8">
    <source>
        <dbReference type="Pfam" id="PF07962"/>
    </source>
</evidence>
<evidence type="ECO:0000256" key="3">
    <source>
        <dbReference type="ARBA" id="ARBA00022763"/>
    </source>
</evidence>
<dbReference type="PANTHER" id="PTHR13220">
    <property type="entry name" value="TIMELESS INTERACTING-RELATED"/>
    <property type="match status" value="1"/>
</dbReference>
<dbReference type="GO" id="GO:0000076">
    <property type="term" value="P:DNA replication checkpoint signaling"/>
    <property type="evidence" value="ECO:0007669"/>
    <property type="project" value="UniProtKB-UniRule"/>
</dbReference>
<comment type="subcellular location">
    <subcellularLocation>
        <location evidence="1 6">Nucleus</location>
    </subcellularLocation>
</comment>
<keyword evidence="9" id="KW-1185">Reference proteome</keyword>
<evidence type="ECO:0000256" key="4">
    <source>
        <dbReference type="ARBA" id="ARBA00023242"/>
    </source>
</evidence>